<keyword evidence="4 6" id="KW-0472">Membrane</keyword>
<feature type="transmembrane region" description="Helical" evidence="6">
    <location>
        <begin position="29"/>
        <end position="50"/>
    </location>
</feature>
<name>A0A941ERI5_9ACTN</name>
<dbReference type="RefSeq" id="WP_212530268.1">
    <property type="nucleotide sequence ID" value="NZ_JAGSOG010000109.1"/>
</dbReference>
<dbReference type="GO" id="GO:0005886">
    <property type="term" value="C:plasma membrane"/>
    <property type="evidence" value="ECO:0007669"/>
    <property type="project" value="InterPro"/>
</dbReference>
<evidence type="ECO:0000256" key="3">
    <source>
        <dbReference type="ARBA" id="ARBA00022989"/>
    </source>
</evidence>
<dbReference type="InterPro" id="IPR010445">
    <property type="entry name" value="LapA_dom"/>
</dbReference>
<dbReference type="Proteomes" id="UP000675781">
    <property type="component" value="Unassembled WGS sequence"/>
</dbReference>
<evidence type="ECO:0000256" key="6">
    <source>
        <dbReference type="SAM" id="Phobius"/>
    </source>
</evidence>
<evidence type="ECO:0000256" key="5">
    <source>
        <dbReference type="SAM" id="MobiDB-lite"/>
    </source>
</evidence>
<evidence type="ECO:0000256" key="4">
    <source>
        <dbReference type="ARBA" id="ARBA00023136"/>
    </source>
</evidence>
<feature type="region of interest" description="Disordered" evidence="5">
    <location>
        <begin position="109"/>
        <end position="138"/>
    </location>
</feature>
<dbReference type="EMBL" id="JAGSOG010000109">
    <property type="protein sequence ID" value="MBR7835776.1"/>
    <property type="molecule type" value="Genomic_DNA"/>
</dbReference>
<comment type="caution">
    <text evidence="8">The sequence shown here is derived from an EMBL/GenBank/DDBJ whole genome shotgun (WGS) entry which is preliminary data.</text>
</comment>
<dbReference type="Pfam" id="PF06305">
    <property type="entry name" value="LapA_dom"/>
    <property type="match status" value="1"/>
</dbReference>
<proteinExistence type="predicted"/>
<evidence type="ECO:0000313" key="9">
    <source>
        <dbReference type="Proteomes" id="UP000675781"/>
    </source>
</evidence>
<keyword evidence="2 6" id="KW-0812">Transmembrane</keyword>
<evidence type="ECO:0000313" key="8">
    <source>
        <dbReference type="EMBL" id="MBR7835776.1"/>
    </source>
</evidence>
<protein>
    <submittedName>
        <fullName evidence="8">LapA family protein</fullName>
    </submittedName>
</protein>
<keyword evidence="1" id="KW-1003">Cell membrane</keyword>
<keyword evidence="9" id="KW-1185">Reference proteome</keyword>
<reference evidence="8" key="1">
    <citation type="submission" date="2021-04" db="EMBL/GenBank/DDBJ databases">
        <title>Genome based classification of Actinospica acidithermotolerans sp. nov., an actinobacterium isolated from an Indonesian hot spring.</title>
        <authorList>
            <person name="Kusuma A.B."/>
            <person name="Putra K.E."/>
            <person name="Nafisah S."/>
            <person name="Loh J."/>
            <person name="Nouioui I."/>
            <person name="Goodfellow M."/>
        </authorList>
    </citation>
    <scope>NUCLEOTIDE SEQUENCE</scope>
    <source>
        <strain evidence="8">CSCA 57</strain>
    </source>
</reference>
<organism evidence="8 9">
    <name type="scientific">Actinospica durhamensis</name>
    <dbReference type="NCBI Taxonomy" id="1508375"/>
    <lineage>
        <taxon>Bacteria</taxon>
        <taxon>Bacillati</taxon>
        <taxon>Actinomycetota</taxon>
        <taxon>Actinomycetes</taxon>
        <taxon>Catenulisporales</taxon>
        <taxon>Actinospicaceae</taxon>
        <taxon>Actinospica</taxon>
    </lineage>
</organism>
<gene>
    <name evidence="8" type="ORF">KDL01_21060</name>
</gene>
<dbReference type="AlphaFoldDB" id="A0A941ERI5"/>
<keyword evidence="3 6" id="KW-1133">Transmembrane helix</keyword>
<feature type="region of interest" description="Disordered" evidence="5">
    <location>
        <begin position="1"/>
        <end position="22"/>
    </location>
</feature>
<sequence length="138" mass="14775">MSTNPANPDDQRQPLAGSKVPSRHSRLGGIWILLVLGAAILILLLVFILMNSQHVLVHLYGAHVTAPLGVALLFAAALGVLLVVVPGGGRILQLRRATKRLHSDREHLAGRLDDIAGARAENPDNPEAPTEGEQRGKR</sequence>
<evidence type="ECO:0000259" key="7">
    <source>
        <dbReference type="Pfam" id="PF06305"/>
    </source>
</evidence>
<feature type="domain" description="Lipopolysaccharide assembly protein A" evidence="7">
    <location>
        <begin position="51"/>
        <end position="106"/>
    </location>
</feature>
<evidence type="ECO:0000256" key="1">
    <source>
        <dbReference type="ARBA" id="ARBA00022475"/>
    </source>
</evidence>
<evidence type="ECO:0000256" key="2">
    <source>
        <dbReference type="ARBA" id="ARBA00022692"/>
    </source>
</evidence>
<accession>A0A941ERI5</accession>
<feature type="transmembrane region" description="Helical" evidence="6">
    <location>
        <begin position="70"/>
        <end position="92"/>
    </location>
</feature>